<organism evidence="2 3">
    <name type="scientific">Limnoglobus roseus</name>
    <dbReference type="NCBI Taxonomy" id="2598579"/>
    <lineage>
        <taxon>Bacteria</taxon>
        <taxon>Pseudomonadati</taxon>
        <taxon>Planctomycetota</taxon>
        <taxon>Planctomycetia</taxon>
        <taxon>Gemmatales</taxon>
        <taxon>Gemmataceae</taxon>
        <taxon>Limnoglobus</taxon>
    </lineage>
</organism>
<dbReference type="Proteomes" id="UP000324974">
    <property type="component" value="Chromosome"/>
</dbReference>
<sequence>MTSLVASLVLAIAFAPPQADGVSLKWKMNVGDTFYAQSVVGLEQTVTAAGKDVEQKQDQTAVSRYKVTKADKDGYTLEQTILQSIIETNILPGGAGDLSKKLRGATFTITLDDQLKVKKFEGIDDLIQKLGANDPKVKPLLAATLNEDAMKKSVQDLFYCGPDKIVKVGDTWKREDTLPLGPLGDMTLAMEYKYAGSKAGTEDIVLSGKATYAAPKKDAGGALPFKVVNADLKTEKMAGNLSFDSKAGRLKESTMEMKMSGTLTLAINGMEVAMDLKQKIVGKTTILDKNPVVD</sequence>
<protein>
    <recommendedName>
        <fullName evidence="4">TIGR03067 domain-containing protein</fullName>
    </recommendedName>
</protein>
<dbReference type="EMBL" id="CP042425">
    <property type="protein sequence ID" value="QEL15753.1"/>
    <property type="molecule type" value="Genomic_DNA"/>
</dbReference>
<name>A0A5C1AC44_9BACT</name>
<evidence type="ECO:0000313" key="3">
    <source>
        <dbReference type="Proteomes" id="UP000324974"/>
    </source>
</evidence>
<dbReference type="RefSeq" id="WP_149110535.1">
    <property type="nucleotide sequence ID" value="NZ_CP042425.1"/>
</dbReference>
<keyword evidence="1" id="KW-0732">Signal</keyword>
<feature type="chain" id="PRO_5022802838" description="TIGR03067 domain-containing protein" evidence="1">
    <location>
        <begin position="20"/>
        <end position="294"/>
    </location>
</feature>
<evidence type="ECO:0000256" key="1">
    <source>
        <dbReference type="SAM" id="SignalP"/>
    </source>
</evidence>
<feature type="signal peptide" evidence="1">
    <location>
        <begin position="1"/>
        <end position="19"/>
    </location>
</feature>
<gene>
    <name evidence="2" type="ORF">PX52LOC_02688</name>
</gene>
<dbReference type="InterPro" id="IPR046230">
    <property type="entry name" value="DUF6263"/>
</dbReference>
<accession>A0A5C1AC44</accession>
<proteinExistence type="predicted"/>
<dbReference type="AlphaFoldDB" id="A0A5C1AC44"/>
<evidence type="ECO:0008006" key="4">
    <source>
        <dbReference type="Google" id="ProtNLM"/>
    </source>
</evidence>
<dbReference type="KEGG" id="lrs:PX52LOC_02688"/>
<dbReference type="OrthoDB" id="280297at2"/>
<dbReference type="Pfam" id="PF19777">
    <property type="entry name" value="DUF6263"/>
    <property type="match status" value="1"/>
</dbReference>
<keyword evidence="3" id="KW-1185">Reference proteome</keyword>
<evidence type="ECO:0000313" key="2">
    <source>
        <dbReference type="EMBL" id="QEL15753.1"/>
    </source>
</evidence>
<reference evidence="3" key="1">
    <citation type="submission" date="2019-08" db="EMBL/GenBank/DDBJ databases">
        <title>Limnoglobus roseus gen. nov., sp. nov., a novel freshwater planctomycete with a giant genome from the family Gemmataceae.</title>
        <authorList>
            <person name="Kulichevskaya I.S."/>
            <person name="Naumoff D.G."/>
            <person name="Miroshnikov K."/>
            <person name="Ivanova A."/>
            <person name="Philippov D.A."/>
            <person name="Hakobyan A."/>
            <person name="Rijpstra I.C."/>
            <person name="Sinninghe Damste J.S."/>
            <person name="Liesack W."/>
            <person name="Dedysh S.N."/>
        </authorList>
    </citation>
    <scope>NUCLEOTIDE SEQUENCE [LARGE SCALE GENOMIC DNA]</scope>
    <source>
        <strain evidence="3">PX52</strain>
    </source>
</reference>